<evidence type="ECO:0000313" key="3">
    <source>
        <dbReference type="Proteomes" id="UP000182661"/>
    </source>
</evidence>
<feature type="region of interest" description="Disordered" evidence="1">
    <location>
        <begin position="1"/>
        <end position="33"/>
    </location>
</feature>
<name>A0A657LR83_9HYPH</name>
<dbReference type="InterPro" id="IPR046576">
    <property type="entry name" value="DUF6636"/>
</dbReference>
<keyword evidence="3" id="KW-1185">Reference proteome</keyword>
<protein>
    <submittedName>
        <fullName evidence="2">Uncharacterized protein</fullName>
    </submittedName>
</protein>
<dbReference type="AlphaFoldDB" id="A0A657LR83"/>
<gene>
    <name evidence="2" type="ORF">AX760_23500</name>
</gene>
<reference evidence="2 3" key="1">
    <citation type="submission" date="2016-02" db="EMBL/GenBank/DDBJ databases">
        <title>Genome sequencing of a beta-galactosidase producing bacteria Rhizobium sp. 59.</title>
        <authorList>
            <person name="Wang D."/>
            <person name="Kot W."/>
            <person name="Qin Y."/>
            <person name="Hansen L."/>
            <person name="Naqvi K."/>
            <person name="Rensing C."/>
        </authorList>
    </citation>
    <scope>NUCLEOTIDE SEQUENCE [LARGE SCALE GENOMIC DNA]</scope>
    <source>
        <strain evidence="2 3">59</strain>
    </source>
</reference>
<evidence type="ECO:0000256" key="1">
    <source>
        <dbReference type="SAM" id="MobiDB-lite"/>
    </source>
</evidence>
<dbReference type="Pfam" id="PF20341">
    <property type="entry name" value="DUF6636"/>
    <property type="match status" value="1"/>
</dbReference>
<accession>A0A657LR83</accession>
<proteinExistence type="predicted"/>
<comment type="caution">
    <text evidence="2">The sequence shown here is derived from an EMBL/GenBank/DDBJ whole genome shotgun (WGS) entry which is preliminary data.</text>
</comment>
<evidence type="ECO:0000313" key="2">
    <source>
        <dbReference type="EMBL" id="OJF91443.1"/>
    </source>
</evidence>
<dbReference type="EMBL" id="LSRP01000127">
    <property type="protein sequence ID" value="OJF91443.1"/>
    <property type="molecule type" value="Genomic_DNA"/>
</dbReference>
<feature type="compositionally biased region" description="Basic and acidic residues" evidence="1">
    <location>
        <begin position="20"/>
        <end position="31"/>
    </location>
</feature>
<sequence>MPSADSDGATPSIEAVQPEAKTKTRAIDNGRQEGFVLPSGNIGCIYTPEGGTSVYRPQDGGPELACDRVEPRYVRATLSADGPATLDKNVGDPSCCSVAPVLDYGETWRQGPFSCTSTRTGLTCDRGDGHTFFLSRRRIEAN</sequence>
<dbReference type="Proteomes" id="UP000182661">
    <property type="component" value="Unassembled WGS sequence"/>
</dbReference>
<organism evidence="2 3">
    <name type="scientific">Pararhizobium antarcticum</name>
    <dbReference type="NCBI Taxonomy" id="1798805"/>
    <lineage>
        <taxon>Bacteria</taxon>
        <taxon>Pseudomonadati</taxon>
        <taxon>Pseudomonadota</taxon>
        <taxon>Alphaproteobacteria</taxon>
        <taxon>Hyphomicrobiales</taxon>
        <taxon>Rhizobiaceae</taxon>
        <taxon>Rhizobium/Agrobacterium group</taxon>
        <taxon>Pararhizobium</taxon>
    </lineage>
</organism>